<dbReference type="Pfam" id="PF02141">
    <property type="entry name" value="DENN"/>
    <property type="match status" value="1"/>
</dbReference>
<evidence type="ECO:0000313" key="4">
    <source>
        <dbReference type="WBParaSite" id="SMUV_0000801201-mRNA-1"/>
    </source>
</evidence>
<evidence type="ECO:0000259" key="2">
    <source>
        <dbReference type="PROSITE" id="PS50211"/>
    </source>
</evidence>
<feature type="transmembrane region" description="Helical" evidence="1">
    <location>
        <begin position="244"/>
        <end position="265"/>
    </location>
</feature>
<dbReference type="InterPro" id="IPR051942">
    <property type="entry name" value="DENN_domain_containing_2"/>
</dbReference>
<dbReference type="PANTHER" id="PTHR15288:SF0">
    <property type="entry name" value="UDENN DOMAIN-CONTAINING PROTEIN"/>
    <property type="match status" value="1"/>
</dbReference>
<reference evidence="4" key="1">
    <citation type="submission" date="2017-02" db="UniProtKB">
        <authorList>
            <consortium name="WormBaseParasite"/>
        </authorList>
    </citation>
    <scope>IDENTIFICATION</scope>
</reference>
<keyword evidence="1" id="KW-0812">Transmembrane</keyword>
<dbReference type="STRING" id="451379.A0A0N5AT68"/>
<sequence>MPRSEQKLIRTKSLKEVGEVGKLEHLGFDPKLRRCVNRAKLVRRKTLALYNKQEADFCKMTTPQLFDRALNIKLVPKADYPGIYYYDVESAYLPLVSFKYPEEVNKADTLTDCADLFMPDFTRSRPIPEISKWGENEEFLLTLTDMSGKRYLYYFSFAYCIKYLRKRPEEYTEHASTSTDGYLPEVFAIVSPINAPPFYLALVRECVNYIEKGQGTLINFLDAIFRRPFPSKGQELLSGSQNPIFSLMVRCLAILFLIVKILLYYDFCLQLKMVLRMYEMFLFIIHFYSSIISELTTGLGSSLCLVENPNSVQKREFVIQSEGQELGRANCSAVIDRIGIEVSISIIAALLAEQKVLIGGESVTFVFLVKAVSHAVQTFASLLQPFSWPYVLVPVLPDTLLELAKSPTPCFLGVLRHLDITVLFRQNLHKLKELLTATHDLDSDDLLKNDVVIVDLDVGIFVPHPSELCPSDTSQDFSERKRRCAFALCEKLILPKKLVLSLVSSFKEALSDGPGPNADQRIQKAMLVWFASLLGHYKTFSLPHAYLVDLKGNSTELQAAIYQYIMAHPSKTSRRFIKWFVETGLFRDWLRKKVC</sequence>
<dbReference type="PROSITE" id="PS50211">
    <property type="entry name" value="DENN"/>
    <property type="match status" value="1"/>
</dbReference>
<dbReference type="InterPro" id="IPR043153">
    <property type="entry name" value="DENN_C"/>
</dbReference>
<dbReference type="InterPro" id="IPR037516">
    <property type="entry name" value="Tripartite_DENN"/>
</dbReference>
<dbReference type="InterPro" id="IPR001194">
    <property type="entry name" value="cDENN_dom"/>
</dbReference>
<dbReference type="Gene3D" id="3.40.50.11500">
    <property type="match status" value="1"/>
</dbReference>
<dbReference type="Gene3D" id="3.30.450.200">
    <property type="match status" value="1"/>
</dbReference>
<dbReference type="Proteomes" id="UP000046393">
    <property type="component" value="Unplaced"/>
</dbReference>
<keyword evidence="3" id="KW-1185">Reference proteome</keyword>
<evidence type="ECO:0000313" key="3">
    <source>
        <dbReference type="Proteomes" id="UP000046393"/>
    </source>
</evidence>
<organism evidence="3 4">
    <name type="scientific">Syphacia muris</name>
    <dbReference type="NCBI Taxonomy" id="451379"/>
    <lineage>
        <taxon>Eukaryota</taxon>
        <taxon>Metazoa</taxon>
        <taxon>Ecdysozoa</taxon>
        <taxon>Nematoda</taxon>
        <taxon>Chromadorea</taxon>
        <taxon>Rhabditida</taxon>
        <taxon>Spirurina</taxon>
        <taxon>Oxyuridomorpha</taxon>
        <taxon>Oxyuroidea</taxon>
        <taxon>Oxyuridae</taxon>
        <taxon>Syphacia</taxon>
    </lineage>
</organism>
<dbReference type="WBParaSite" id="SMUV_0000801201-mRNA-1">
    <property type="protein sequence ID" value="SMUV_0000801201-mRNA-1"/>
    <property type="gene ID" value="SMUV_0000801201"/>
</dbReference>
<keyword evidence="1" id="KW-0472">Membrane</keyword>
<dbReference type="PANTHER" id="PTHR15288">
    <property type="entry name" value="DENN DOMAIN-CONTAINING PROTEIN 2"/>
    <property type="match status" value="1"/>
</dbReference>
<protein>
    <submittedName>
        <fullName evidence="4">UDENN domain-containing protein</fullName>
    </submittedName>
</protein>
<feature type="domain" description="UDENN" evidence="2">
    <location>
        <begin position="78"/>
        <end position="595"/>
    </location>
</feature>
<accession>A0A0N5AT68</accession>
<dbReference type="SMART" id="SM00799">
    <property type="entry name" value="DENN"/>
    <property type="match status" value="1"/>
</dbReference>
<proteinExistence type="predicted"/>
<evidence type="ECO:0000256" key="1">
    <source>
        <dbReference type="SAM" id="Phobius"/>
    </source>
</evidence>
<name>A0A0N5AT68_9BILA</name>
<keyword evidence="1" id="KW-1133">Transmembrane helix</keyword>
<feature type="transmembrane region" description="Helical" evidence="1">
    <location>
        <begin position="277"/>
        <end position="300"/>
    </location>
</feature>
<dbReference type="AlphaFoldDB" id="A0A0N5AT68"/>